<dbReference type="Proteomes" id="UP001235939">
    <property type="component" value="Chromosome 05"/>
</dbReference>
<dbReference type="Gene3D" id="3.40.720.10">
    <property type="entry name" value="Alkaline Phosphatase, subunit A"/>
    <property type="match status" value="1"/>
</dbReference>
<sequence>MKEYVSLVPDQPSPPENSYLNVIILGIDSTSALNFHRHFPRTFPNIFSFLTGHPSEDYWNEHNKSNVYFDDADLIWKHYKNEGYNTMYLEDMTNYGTFNWYKKLGFKKKPVDHYFRPMAIALENAPIKENKENCFKSKMEGEFYWDYLKMFSSYSKTRILHSPLYLD</sequence>
<name>A0ABY6KGY1_9ARAC</name>
<dbReference type="PANTHER" id="PTHR10974:SF1">
    <property type="entry name" value="FI08016P-RELATED"/>
    <property type="match status" value="1"/>
</dbReference>
<proteinExistence type="predicted"/>
<accession>A0ABY6KGY1</accession>
<dbReference type="Pfam" id="PF02995">
    <property type="entry name" value="DUF229"/>
    <property type="match status" value="1"/>
</dbReference>
<reference evidence="1 2" key="1">
    <citation type="submission" date="2022-01" db="EMBL/GenBank/DDBJ databases">
        <title>A chromosomal length assembly of Cordylochernes scorpioides.</title>
        <authorList>
            <person name="Zeh D."/>
            <person name="Zeh J."/>
        </authorList>
    </citation>
    <scope>NUCLEOTIDE SEQUENCE [LARGE SCALE GENOMIC DNA]</scope>
    <source>
        <strain evidence="1">IN4F17</strain>
        <tissue evidence="1">Whole Body</tissue>
    </source>
</reference>
<protein>
    <recommendedName>
        <fullName evidence="3">Sulfotransferase</fullName>
    </recommendedName>
</protein>
<dbReference type="EMBL" id="CP092867">
    <property type="protein sequence ID" value="UYV68084.1"/>
    <property type="molecule type" value="Genomic_DNA"/>
</dbReference>
<dbReference type="InterPro" id="IPR004245">
    <property type="entry name" value="DUF229"/>
</dbReference>
<dbReference type="PANTHER" id="PTHR10974">
    <property type="entry name" value="FI08016P-RELATED"/>
    <property type="match status" value="1"/>
</dbReference>
<dbReference type="SUPFAM" id="SSF53649">
    <property type="entry name" value="Alkaline phosphatase-like"/>
    <property type="match status" value="1"/>
</dbReference>
<evidence type="ECO:0000313" key="1">
    <source>
        <dbReference type="EMBL" id="UYV68084.1"/>
    </source>
</evidence>
<evidence type="ECO:0000313" key="2">
    <source>
        <dbReference type="Proteomes" id="UP001235939"/>
    </source>
</evidence>
<organism evidence="1 2">
    <name type="scientific">Cordylochernes scorpioides</name>
    <dbReference type="NCBI Taxonomy" id="51811"/>
    <lineage>
        <taxon>Eukaryota</taxon>
        <taxon>Metazoa</taxon>
        <taxon>Ecdysozoa</taxon>
        <taxon>Arthropoda</taxon>
        <taxon>Chelicerata</taxon>
        <taxon>Arachnida</taxon>
        <taxon>Pseudoscorpiones</taxon>
        <taxon>Cheliferoidea</taxon>
        <taxon>Chernetidae</taxon>
        <taxon>Cordylochernes</taxon>
    </lineage>
</organism>
<dbReference type="InterPro" id="IPR017850">
    <property type="entry name" value="Alkaline_phosphatase_core_sf"/>
</dbReference>
<gene>
    <name evidence="1" type="ORF">LAZ67_5003001</name>
</gene>
<evidence type="ECO:0008006" key="3">
    <source>
        <dbReference type="Google" id="ProtNLM"/>
    </source>
</evidence>
<keyword evidence="2" id="KW-1185">Reference proteome</keyword>